<accession>A0A6J4T229</accession>
<proteinExistence type="predicted"/>
<sequence>GAPGRPGRRRPSRRAGPHPRDGRGAAARRRGLRGLPAVRGPGLRPRRAPGADDPQRAQPAPGRVRPRGAAGRRRAPARGGAAGGRRPAARVDPWRRAARAARGAPRAAAGPAAGHGGVRPDAAARPDQVALLRGEHARHAPGQGAGRRPGPARHAARPRARGADVDLLLRPARGGPRHPAPERPHPRLDHPPRRHGRLRGARAGRHPGRARAGRGGVPGLHAARGPSRVGDRRAPAVPRPRPDDGGGRRTGGRAHRRGRRRAAV</sequence>
<feature type="non-terminal residue" evidence="2">
    <location>
        <position position="264"/>
    </location>
</feature>
<organism evidence="2">
    <name type="scientific">uncultured Solirubrobacteraceae bacterium</name>
    <dbReference type="NCBI Taxonomy" id="1162706"/>
    <lineage>
        <taxon>Bacteria</taxon>
        <taxon>Bacillati</taxon>
        <taxon>Actinomycetota</taxon>
        <taxon>Thermoleophilia</taxon>
        <taxon>Solirubrobacterales</taxon>
        <taxon>Solirubrobacteraceae</taxon>
        <taxon>environmental samples</taxon>
    </lineage>
</organism>
<protein>
    <submittedName>
        <fullName evidence="2">Aminodeoxychorismate lyase</fullName>
        <ecNumber evidence="2">4.1.3.38</ecNumber>
    </submittedName>
</protein>
<feature type="compositionally biased region" description="Basic and acidic residues" evidence="1">
    <location>
        <begin position="229"/>
        <end position="247"/>
    </location>
</feature>
<gene>
    <name evidence="2" type="ORF">AVDCRST_MAG13-2820</name>
</gene>
<feature type="compositionally biased region" description="Low complexity" evidence="1">
    <location>
        <begin position="140"/>
        <end position="149"/>
    </location>
</feature>
<feature type="region of interest" description="Disordered" evidence="1">
    <location>
        <begin position="1"/>
        <end position="264"/>
    </location>
</feature>
<reference evidence="2" key="1">
    <citation type="submission" date="2020-02" db="EMBL/GenBank/DDBJ databases">
        <authorList>
            <person name="Meier V. D."/>
        </authorList>
    </citation>
    <scope>NUCLEOTIDE SEQUENCE</scope>
    <source>
        <strain evidence="2">AVDCRST_MAG13</strain>
    </source>
</reference>
<keyword evidence="2" id="KW-0456">Lyase</keyword>
<name>A0A6J4T229_9ACTN</name>
<feature type="compositionally biased region" description="Basic residues" evidence="1">
    <location>
        <begin position="150"/>
        <end position="160"/>
    </location>
</feature>
<dbReference type="AlphaFoldDB" id="A0A6J4T229"/>
<feature type="compositionally biased region" description="Basic residues" evidence="1">
    <location>
        <begin position="192"/>
        <end position="212"/>
    </location>
</feature>
<feature type="compositionally biased region" description="Basic residues" evidence="1">
    <location>
        <begin position="64"/>
        <end position="76"/>
    </location>
</feature>
<feature type="compositionally biased region" description="Low complexity" evidence="1">
    <location>
        <begin position="33"/>
        <end position="43"/>
    </location>
</feature>
<feature type="compositionally biased region" description="Basic and acidic residues" evidence="1">
    <location>
        <begin position="179"/>
        <end position="191"/>
    </location>
</feature>
<feature type="compositionally biased region" description="Basic residues" evidence="1">
    <location>
        <begin position="1"/>
        <end position="17"/>
    </location>
</feature>
<evidence type="ECO:0000313" key="2">
    <source>
        <dbReference type="EMBL" id="CAA9511168.1"/>
    </source>
</evidence>
<feature type="non-terminal residue" evidence="2">
    <location>
        <position position="1"/>
    </location>
</feature>
<dbReference type="EC" id="4.1.3.38" evidence="2"/>
<feature type="compositionally biased region" description="Basic residues" evidence="1">
    <location>
        <begin position="250"/>
        <end position="264"/>
    </location>
</feature>
<feature type="compositionally biased region" description="Low complexity" evidence="1">
    <location>
        <begin position="100"/>
        <end position="112"/>
    </location>
</feature>
<dbReference type="EMBL" id="CADCVO010000448">
    <property type="protein sequence ID" value="CAA9511168.1"/>
    <property type="molecule type" value="Genomic_DNA"/>
</dbReference>
<evidence type="ECO:0000256" key="1">
    <source>
        <dbReference type="SAM" id="MobiDB-lite"/>
    </source>
</evidence>
<dbReference type="GO" id="GO:0008696">
    <property type="term" value="F:4-amino-4-deoxychorismate lyase activity"/>
    <property type="evidence" value="ECO:0007669"/>
    <property type="project" value="UniProtKB-EC"/>
</dbReference>